<dbReference type="Gene3D" id="3.90.1720.10">
    <property type="entry name" value="endopeptidase domain like (from Nostoc punctiforme)"/>
    <property type="match status" value="1"/>
</dbReference>
<dbReference type="InterPro" id="IPR038765">
    <property type="entry name" value="Papain-like_cys_pep_sf"/>
</dbReference>
<organism evidence="1 2">
    <name type="scientific">Ichthyophthirius multifiliis</name>
    <name type="common">White spot disease agent</name>
    <name type="synonym">Ich</name>
    <dbReference type="NCBI Taxonomy" id="5932"/>
    <lineage>
        <taxon>Eukaryota</taxon>
        <taxon>Sar</taxon>
        <taxon>Alveolata</taxon>
        <taxon>Ciliophora</taxon>
        <taxon>Intramacronucleata</taxon>
        <taxon>Oligohymenophorea</taxon>
        <taxon>Hymenostomatida</taxon>
        <taxon>Ophryoglenina</taxon>
        <taxon>Ichthyophthirius</taxon>
    </lineage>
</organism>
<dbReference type="InParanoid" id="G0QQA2"/>
<dbReference type="PANTHER" id="PTHR47112:SF1">
    <property type="entry name" value="PX DOMAIN-CONTAINING PROTEIN"/>
    <property type="match status" value="1"/>
</dbReference>
<dbReference type="EMBL" id="GL983617">
    <property type="protein sequence ID" value="EGR32603.1"/>
    <property type="molecule type" value="Genomic_DNA"/>
</dbReference>
<evidence type="ECO:0000313" key="1">
    <source>
        <dbReference type="EMBL" id="EGR32603.1"/>
    </source>
</evidence>
<dbReference type="Proteomes" id="UP000008983">
    <property type="component" value="Unassembled WGS sequence"/>
</dbReference>
<evidence type="ECO:0000313" key="2">
    <source>
        <dbReference type="Proteomes" id="UP000008983"/>
    </source>
</evidence>
<dbReference type="GeneID" id="14908801"/>
<protein>
    <submittedName>
        <fullName evidence="1">PH domain protein</fullName>
    </submittedName>
</protein>
<proteinExistence type="predicted"/>
<dbReference type="OrthoDB" id="289113at2759"/>
<reference evidence="1 2" key="1">
    <citation type="submission" date="2011-07" db="EMBL/GenBank/DDBJ databases">
        <authorList>
            <person name="Coyne R."/>
            <person name="Brami D."/>
            <person name="Johnson J."/>
            <person name="Hostetler J."/>
            <person name="Hannick L."/>
            <person name="Clark T."/>
            <person name="Cassidy-Hanley D."/>
            <person name="Inman J."/>
        </authorList>
    </citation>
    <scope>NUCLEOTIDE SEQUENCE [LARGE SCALE GENOMIC DNA]</scope>
    <source>
        <strain evidence="1 2">G5</strain>
    </source>
</reference>
<dbReference type="RefSeq" id="XP_004036589.1">
    <property type="nucleotide sequence ID" value="XM_004036541.1"/>
</dbReference>
<keyword evidence="2" id="KW-1185">Reference proteome</keyword>
<dbReference type="PANTHER" id="PTHR47112">
    <property type="entry name" value="PX DOMAIN-CONTAINING PROTEIN"/>
    <property type="match status" value="1"/>
</dbReference>
<accession>G0QQA2</accession>
<sequence>MIIKYNDKDLFIIESLGGQGKVVLYRWALFLQSKWNTYFDKIVYRKLIYQKTYENIINLERFIQFALNKKFSLTLRKLLHKKQEQNEESEHNSNRTFFCSELIASLYKKMKVLAEDTASSYYLPGSFSQQKNLKLINRAQLQNELVIDFEIS</sequence>
<dbReference type="AlphaFoldDB" id="G0QQA2"/>
<gene>
    <name evidence="1" type="ORF">IMG5_076330</name>
</gene>
<name>G0QQA2_ICHMU</name>
<dbReference type="SUPFAM" id="SSF54001">
    <property type="entry name" value="Cysteine proteinases"/>
    <property type="match status" value="1"/>
</dbReference>